<reference evidence="2 3" key="1">
    <citation type="submission" date="2016-04" db="EMBL/GenBank/DDBJ databases">
        <title>Genome analyses suggest a sexual origin of heterokaryosis in a supposedly ancient asexual fungus.</title>
        <authorList>
            <person name="Ropars J."/>
            <person name="Sedzielewska K."/>
            <person name="Noel J."/>
            <person name="Charron P."/>
            <person name="Farinelli L."/>
            <person name="Marton T."/>
            <person name="Kruger M."/>
            <person name="Pelin A."/>
            <person name="Brachmann A."/>
            <person name="Corradi N."/>
        </authorList>
    </citation>
    <scope>NUCLEOTIDE SEQUENCE [LARGE SCALE GENOMIC DNA]</scope>
    <source>
        <strain evidence="2 3">C2</strain>
    </source>
</reference>
<gene>
    <name evidence="2" type="ORF">RhiirC2_788066</name>
</gene>
<reference evidence="2 3" key="2">
    <citation type="submission" date="2017-10" db="EMBL/GenBank/DDBJ databases">
        <title>Extensive intraspecific genome diversity in a model arbuscular mycorrhizal fungus.</title>
        <authorList>
            <person name="Chen E.C.H."/>
            <person name="Morin E."/>
            <person name="Baudet D."/>
            <person name="Noel J."/>
            <person name="Ndikumana S."/>
            <person name="Charron P."/>
            <person name="St-Onge C."/>
            <person name="Giorgi J."/>
            <person name="Grigoriev I.V."/>
            <person name="Roux C."/>
            <person name="Martin F.M."/>
            <person name="Corradi N."/>
        </authorList>
    </citation>
    <scope>NUCLEOTIDE SEQUENCE [LARGE SCALE GENOMIC DNA]</scope>
    <source>
        <strain evidence="2 3">C2</strain>
    </source>
</reference>
<dbReference type="EMBL" id="LLXL01001521">
    <property type="protein sequence ID" value="PKK64023.1"/>
    <property type="molecule type" value="Genomic_DNA"/>
</dbReference>
<name>A0A2N1MQW0_9GLOM</name>
<accession>A0A2N1MQW0</accession>
<protein>
    <submittedName>
        <fullName evidence="2">Uncharacterized protein</fullName>
    </submittedName>
</protein>
<feature type="compositionally biased region" description="Low complexity" evidence="1">
    <location>
        <begin position="129"/>
        <end position="142"/>
    </location>
</feature>
<evidence type="ECO:0000313" key="3">
    <source>
        <dbReference type="Proteomes" id="UP000233469"/>
    </source>
</evidence>
<evidence type="ECO:0000256" key="1">
    <source>
        <dbReference type="SAM" id="MobiDB-lite"/>
    </source>
</evidence>
<dbReference type="VEuPathDB" id="FungiDB:RhiirA1_452385"/>
<organism evidence="2 3">
    <name type="scientific">Rhizophagus irregularis</name>
    <dbReference type="NCBI Taxonomy" id="588596"/>
    <lineage>
        <taxon>Eukaryota</taxon>
        <taxon>Fungi</taxon>
        <taxon>Fungi incertae sedis</taxon>
        <taxon>Mucoromycota</taxon>
        <taxon>Glomeromycotina</taxon>
        <taxon>Glomeromycetes</taxon>
        <taxon>Glomerales</taxon>
        <taxon>Glomeraceae</taxon>
        <taxon>Rhizophagus</taxon>
    </lineage>
</organism>
<dbReference type="Proteomes" id="UP000233469">
    <property type="component" value="Unassembled WGS sequence"/>
</dbReference>
<feature type="region of interest" description="Disordered" evidence="1">
    <location>
        <begin position="129"/>
        <end position="163"/>
    </location>
</feature>
<comment type="caution">
    <text evidence="2">The sequence shown here is derived from an EMBL/GenBank/DDBJ whole genome shotgun (WGS) entry which is preliminary data.</text>
</comment>
<proteinExistence type="predicted"/>
<dbReference type="AlphaFoldDB" id="A0A2N1MQW0"/>
<sequence length="163" mass="18543">MSSVHQDDALTVPIKINLNYTLLTMDNNPNPTDNGSNQPPTINQVQIVKMENSSNASDNNILYVKNSYLYEQYVNAFAFSEMVKNQNTTLNKKELQQHAQNSWREIRTKDKNIIQNIISELLKTPVQPSFPNFSNFSSKNTPATEREPSPNIIPEPSNDTQFP</sequence>
<evidence type="ECO:0000313" key="2">
    <source>
        <dbReference type="EMBL" id="PKK64023.1"/>
    </source>
</evidence>